<dbReference type="EMBL" id="MTYJ01000303">
    <property type="protein sequence ID" value="OWA53110.1"/>
    <property type="molecule type" value="Genomic_DNA"/>
</dbReference>
<accession>A0A9X6NFT3</accession>
<feature type="signal peptide" evidence="2">
    <location>
        <begin position="1"/>
        <end position="19"/>
    </location>
</feature>
<keyword evidence="2" id="KW-0732">Signal</keyword>
<evidence type="ECO:0000256" key="1">
    <source>
        <dbReference type="SAM" id="MobiDB-lite"/>
    </source>
</evidence>
<gene>
    <name evidence="3" type="ORF">BV898_17543</name>
</gene>
<sequence>MSVMMLCCCLLVLMVVSRGEPAATTTTVKPKPTPAPLTETQKEILRIQKGKAPTCTKRGRPCGPGSLLPCPAPCLCSNNGEARKRGRCNTYGTFWF</sequence>
<evidence type="ECO:0000313" key="4">
    <source>
        <dbReference type="Proteomes" id="UP000192578"/>
    </source>
</evidence>
<feature type="chain" id="PRO_5040741055" evidence="2">
    <location>
        <begin position="20"/>
        <end position="96"/>
    </location>
</feature>
<dbReference type="Proteomes" id="UP000192578">
    <property type="component" value="Unassembled WGS sequence"/>
</dbReference>
<organism evidence="3 4">
    <name type="scientific">Hypsibius exemplaris</name>
    <name type="common">Freshwater tardigrade</name>
    <dbReference type="NCBI Taxonomy" id="2072580"/>
    <lineage>
        <taxon>Eukaryota</taxon>
        <taxon>Metazoa</taxon>
        <taxon>Ecdysozoa</taxon>
        <taxon>Tardigrada</taxon>
        <taxon>Eutardigrada</taxon>
        <taxon>Parachela</taxon>
        <taxon>Hypsibioidea</taxon>
        <taxon>Hypsibiidae</taxon>
        <taxon>Hypsibius</taxon>
    </lineage>
</organism>
<keyword evidence="4" id="KW-1185">Reference proteome</keyword>
<reference evidence="4" key="1">
    <citation type="submission" date="2017-01" db="EMBL/GenBank/DDBJ databases">
        <title>Comparative genomics of anhydrobiosis in the tardigrade Hypsibius dujardini.</title>
        <authorList>
            <person name="Yoshida Y."/>
            <person name="Koutsovoulos G."/>
            <person name="Laetsch D."/>
            <person name="Stevens L."/>
            <person name="Kumar S."/>
            <person name="Horikawa D."/>
            <person name="Ishino K."/>
            <person name="Komine S."/>
            <person name="Tomita M."/>
            <person name="Blaxter M."/>
            <person name="Arakawa K."/>
        </authorList>
    </citation>
    <scope>NUCLEOTIDE SEQUENCE [LARGE SCALE GENOMIC DNA]</scope>
    <source>
        <strain evidence="4">Z151</strain>
    </source>
</reference>
<evidence type="ECO:0000256" key="2">
    <source>
        <dbReference type="SAM" id="SignalP"/>
    </source>
</evidence>
<dbReference type="AlphaFoldDB" id="A0A9X6NFT3"/>
<protein>
    <submittedName>
        <fullName evidence="3">Uncharacterized protein</fullName>
    </submittedName>
</protein>
<comment type="caution">
    <text evidence="3">The sequence shown here is derived from an EMBL/GenBank/DDBJ whole genome shotgun (WGS) entry which is preliminary data.</text>
</comment>
<evidence type="ECO:0000313" key="3">
    <source>
        <dbReference type="EMBL" id="OWA53110.1"/>
    </source>
</evidence>
<proteinExistence type="predicted"/>
<feature type="region of interest" description="Disordered" evidence="1">
    <location>
        <begin position="22"/>
        <end position="41"/>
    </location>
</feature>
<name>A0A9X6NFT3_HYPEX</name>